<comment type="catalytic activity">
    <reaction evidence="10 11">
        <text>DNA(n) + a 2'-deoxyribonucleoside 5'-triphosphate = DNA(n+1) + diphosphate</text>
        <dbReference type="Rhea" id="RHEA:22508"/>
        <dbReference type="Rhea" id="RHEA-COMP:17339"/>
        <dbReference type="Rhea" id="RHEA-COMP:17340"/>
        <dbReference type="ChEBI" id="CHEBI:33019"/>
        <dbReference type="ChEBI" id="CHEBI:61560"/>
        <dbReference type="ChEBI" id="CHEBI:173112"/>
        <dbReference type="EC" id="2.7.7.7"/>
    </reaction>
</comment>
<proteinExistence type="inferred from homology"/>
<gene>
    <name evidence="11" type="primary">dnaX</name>
    <name evidence="14" type="ORF">OMM_02804</name>
</gene>
<dbReference type="Gene3D" id="3.40.50.300">
    <property type="entry name" value="P-loop containing nucleotide triphosphate hydrolases"/>
    <property type="match status" value="1"/>
</dbReference>
<dbReference type="Pfam" id="PF12169">
    <property type="entry name" value="DNA_pol3_gamma3"/>
    <property type="match status" value="1"/>
</dbReference>
<dbReference type="Pfam" id="PF13177">
    <property type="entry name" value="DNA_pol3_delta2"/>
    <property type="match status" value="1"/>
</dbReference>
<evidence type="ECO:0000256" key="11">
    <source>
        <dbReference type="RuleBase" id="RU364063"/>
    </source>
</evidence>
<keyword evidence="2 11" id="KW-0808">Transferase</keyword>
<dbReference type="CDD" id="cd18137">
    <property type="entry name" value="HLD_clamp_pol_III_gamma_tau"/>
    <property type="match status" value="1"/>
</dbReference>
<dbReference type="GO" id="GO:0009360">
    <property type="term" value="C:DNA polymerase III complex"/>
    <property type="evidence" value="ECO:0007669"/>
    <property type="project" value="InterPro"/>
</dbReference>
<accession>A0A1V1P8B0</accession>
<evidence type="ECO:0000256" key="12">
    <source>
        <dbReference type="SAM" id="MobiDB-lite"/>
    </source>
</evidence>
<name>A0A1V1P8B0_9BACT</name>
<evidence type="ECO:0000256" key="6">
    <source>
        <dbReference type="ARBA" id="ARBA00022741"/>
    </source>
</evidence>
<keyword evidence="9 11" id="KW-0239">DNA-directed DNA polymerase</keyword>
<comment type="subunit">
    <text evidence="11">DNA polymerase III contains a core (composed of alpha, epsilon and theta chains) that associates with a tau subunit. This core dimerizes to form the POLIII' complex. PolIII' associates with the gamma complex (composed of gamma, delta, delta', psi and chi chains) and with the beta chain to form the complete DNA polymerase III complex.</text>
</comment>
<dbReference type="InterPro" id="IPR001270">
    <property type="entry name" value="ClpA/B"/>
</dbReference>
<evidence type="ECO:0000259" key="13">
    <source>
        <dbReference type="SMART" id="SM00382"/>
    </source>
</evidence>
<evidence type="ECO:0000256" key="10">
    <source>
        <dbReference type="ARBA" id="ARBA00049244"/>
    </source>
</evidence>
<dbReference type="NCBIfam" id="NF004046">
    <property type="entry name" value="PRK05563.1"/>
    <property type="match status" value="1"/>
</dbReference>
<feature type="region of interest" description="Disordered" evidence="12">
    <location>
        <begin position="402"/>
        <end position="441"/>
    </location>
</feature>
<comment type="caution">
    <text evidence="14">The sequence shown here is derived from an EMBL/GenBank/DDBJ whole genome shotgun (WGS) entry which is preliminary data.</text>
</comment>
<dbReference type="GO" id="GO:0005524">
    <property type="term" value="F:ATP binding"/>
    <property type="evidence" value="ECO:0007669"/>
    <property type="project" value="UniProtKB-KW"/>
</dbReference>
<evidence type="ECO:0000256" key="1">
    <source>
        <dbReference type="ARBA" id="ARBA00006360"/>
    </source>
</evidence>
<dbReference type="GO" id="GO:0003887">
    <property type="term" value="F:DNA-directed DNA polymerase activity"/>
    <property type="evidence" value="ECO:0007669"/>
    <property type="project" value="UniProtKB-KW"/>
</dbReference>
<comment type="function">
    <text evidence="11">DNA polymerase III is a complex, multichain enzyme responsible for most of the replicative synthesis in bacteria. This DNA polymerase also exhibits 3' to 5' exonuclease activity.</text>
</comment>
<keyword evidence="7" id="KW-0862">Zinc</keyword>
<feature type="compositionally biased region" description="Basic and acidic residues" evidence="12">
    <location>
        <begin position="422"/>
        <end position="441"/>
    </location>
</feature>
<evidence type="ECO:0000256" key="5">
    <source>
        <dbReference type="ARBA" id="ARBA00022723"/>
    </source>
</evidence>
<dbReference type="GO" id="GO:0003677">
    <property type="term" value="F:DNA binding"/>
    <property type="evidence" value="ECO:0007669"/>
    <property type="project" value="InterPro"/>
</dbReference>
<dbReference type="PANTHER" id="PTHR11669">
    <property type="entry name" value="REPLICATION FACTOR C / DNA POLYMERASE III GAMMA-TAU SUBUNIT"/>
    <property type="match status" value="1"/>
</dbReference>
<dbReference type="InterPro" id="IPR012763">
    <property type="entry name" value="DNA_pol_III_sug/sutau_N"/>
</dbReference>
<dbReference type="FunFam" id="3.40.50.300:FF:000014">
    <property type="entry name" value="DNA polymerase III subunit gamma/tau"/>
    <property type="match status" value="1"/>
</dbReference>
<dbReference type="InterPro" id="IPR008921">
    <property type="entry name" value="DNA_pol3_clamp-load_cplx_C"/>
</dbReference>
<evidence type="ECO:0000313" key="14">
    <source>
        <dbReference type="EMBL" id="ETR71013.1"/>
    </source>
</evidence>
<dbReference type="GO" id="GO:0046872">
    <property type="term" value="F:metal ion binding"/>
    <property type="evidence" value="ECO:0007669"/>
    <property type="project" value="UniProtKB-KW"/>
</dbReference>
<dbReference type="Proteomes" id="UP000189670">
    <property type="component" value="Unassembled WGS sequence"/>
</dbReference>
<sequence length="548" mass="62078">MSYLVLARKYRPSTFDEVVEQTHVTQTLKNAVQSGRVAHAILFSGPRGTGKTTIARILAKSMNCYDGPTEIPCNKCRSCLDIASGSAVDVMEVDGASNNGVEHIRDLRDKVQYRPAHSRYKIYIIDEVHMLSTAAFNALLKTLEEPPEHVLFMFATTEPHKIPITILSRCQRHDLRRVGLNAITNHLQRLCEKENISVKQELLSMVAQEAGGSIRDSLSLLDQVIVCLENQDDNQEADVLDMLGILDRKTIFSLSGAIIEGNIPEALMILHDIYDRGHDLKKMVMDLIAHFRNLLIVKIGKNTQRLVNLPSHEIDAMKKQVENVTPYYINQIFDGLFQEENFIRYAPQPRLAFEKTLVKIASIQPVLELDRLIQKIDTLQKTIADNPSAKIVYNRVEKPVPPVQPVAEQLETRDTPANQDSSPKKTDTNKPPAVRKESLQDVLSKESYQEIHDTLDTSWKKLLTHFQQKSPSNASLLKDAILTGRTSEKITIEVNATPFVFDKIKEKQGELEQICHDFFQQSIAIEWVRGKESESALTVQKKRMSRNR</sequence>
<dbReference type="Pfam" id="PF22608">
    <property type="entry name" value="DNAX_ATPase_lid"/>
    <property type="match status" value="1"/>
</dbReference>
<dbReference type="SMART" id="SM00382">
    <property type="entry name" value="AAA"/>
    <property type="match status" value="1"/>
</dbReference>
<comment type="similarity">
    <text evidence="1 11">Belongs to the DnaX/STICHEL family.</text>
</comment>
<dbReference type="InterPro" id="IPR027417">
    <property type="entry name" value="P-loop_NTPase"/>
</dbReference>
<dbReference type="InterPro" id="IPR003593">
    <property type="entry name" value="AAA+_ATPase"/>
</dbReference>
<reference evidence="15" key="1">
    <citation type="submission" date="2012-11" db="EMBL/GenBank/DDBJ databases">
        <authorList>
            <person name="Lucero-Rivera Y.E."/>
            <person name="Tovar-Ramirez D."/>
        </authorList>
    </citation>
    <scope>NUCLEOTIDE SEQUENCE [LARGE SCALE GENOMIC DNA]</scope>
    <source>
        <strain evidence="15">Araruama</strain>
    </source>
</reference>
<evidence type="ECO:0000256" key="7">
    <source>
        <dbReference type="ARBA" id="ARBA00022833"/>
    </source>
</evidence>
<dbReference type="AlphaFoldDB" id="A0A1V1P8B0"/>
<keyword evidence="5" id="KW-0479">Metal-binding</keyword>
<protein>
    <recommendedName>
        <fullName evidence="11">DNA polymerase III subunit gamma/tau</fullName>
        <ecNumber evidence="11">2.7.7.7</ecNumber>
    </recommendedName>
</protein>
<feature type="domain" description="AAA+ ATPase" evidence="13">
    <location>
        <begin position="37"/>
        <end position="179"/>
    </location>
</feature>
<dbReference type="SUPFAM" id="SSF52540">
    <property type="entry name" value="P-loop containing nucleoside triphosphate hydrolases"/>
    <property type="match status" value="1"/>
</dbReference>
<dbReference type="Gene3D" id="1.20.272.10">
    <property type="match status" value="1"/>
</dbReference>
<organism evidence="14 15">
    <name type="scientific">Candidatus Magnetoglobus multicellularis str. Araruama</name>
    <dbReference type="NCBI Taxonomy" id="890399"/>
    <lineage>
        <taxon>Bacteria</taxon>
        <taxon>Pseudomonadati</taxon>
        <taxon>Thermodesulfobacteriota</taxon>
        <taxon>Desulfobacteria</taxon>
        <taxon>Desulfobacterales</taxon>
        <taxon>Desulfobacteraceae</taxon>
        <taxon>Candidatus Magnetoglobus</taxon>
    </lineage>
</organism>
<dbReference type="CDD" id="cd00009">
    <property type="entry name" value="AAA"/>
    <property type="match status" value="1"/>
</dbReference>
<dbReference type="PRINTS" id="PR00300">
    <property type="entry name" value="CLPPROTEASEA"/>
</dbReference>
<keyword evidence="4 11" id="KW-0235">DNA replication</keyword>
<dbReference type="SUPFAM" id="SSF48019">
    <property type="entry name" value="post-AAA+ oligomerization domain-like"/>
    <property type="match status" value="1"/>
</dbReference>
<keyword evidence="8 11" id="KW-0067">ATP-binding</keyword>
<evidence type="ECO:0000256" key="3">
    <source>
        <dbReference type="ARBA" id="ARBA00022695"/>
    </source>
</evidence>
<dbReference type="GO" id="GO:0006261">
    <property type="term" value="P:DNA-templated DNA replication"/>
    <property type="evidence" value="ECO:0007669"/>
    <property type="project" value="TreeGrafter"/>
</dbReference>
<dbReference type="EMBL" id="ATBP01000333">
    <property type="protein sequence ID" value="ETR71013.1"/>
    <property type="molecule type" value="Genomic_DNA"/>
</dbReference>
<dbReference type="PANTHER" id="PTHR11669:SF0">
    <property type="entry name" value="PROTEIN STICHEL-LIKE 2"/>
    <property type="match status" value="1"/>
</dbReference>
<evidence type="ECO:0000256" key="4">
    <source>
        <dbReference type="ARBA" id="ARBA00022705"/>
    </source>
</evidence>
<evidence type="ECO:0000256" key="2">
    <source>
        <dbReference type="ARBA" id="ARBA00022679"/>
    </source>
</evidence>
<evidence type="ECO:0000256" key="9">
    <source>
        <dbReference type="ARBA" id="ARBA00022932"/>
    </source>
</evidence>
<dbReference type="InterPro" id="IPR050238">
    <property type="entry name" value="DNA_Rep/Repair_Clamp_Loader"/>
</dbReference>
<keyword evidence="3 11" id="KW-0548">Nucleotidyltransferase</keyword>
<dbReference type="InterPro" id="IPR045085">
    <property type="entry name" value="HLD_clamp_pol_III_gamma_tau"/>
</dbReference>
<keyword evidence="6 11" id="KW-0547">Nucleotide-binding</keyword>
<dbReference type="Gene3D" id="1.10.8.60">
    <property type="match status" value="1"/>
</dbReference>
<dbReference type="EC" id="2.7.7.7" evidence="11"/>
<evidence type="ECO:0000256" key="8">
    <source>
        <dbReference type="ARBA" id="ARBA00022840"/>
    </source>
</evidence>
<evidence type="ECO:0000313" key="15">
    <source>
        <dbReference type="Proteomes" id="UP000189670"/>
    </source>
</evidence>
<dbReference type="NCBIfam" id="TIGR02397">
    <property type="entry name" value="dnaX_nterm"/>
    <property type="match status" value="1"/>
</dbReference>
<dbReference type="InterPro" id="IPR022754">
    <property type="entry name" value="DNA_pol_III_gamma-3"/>
</dbReference>